<dbReference type="Pfam" id="PF00001">
    <property type="entry name" value="7tm_1"/>
    <property type="match status" value="1"/>
</dbReference>
<keyword evidence="7 8" id="KW-0807">Transducer</keyword>
<keyword evidence="6 8" id="KW-0675">Receptor</keyword>
<organism evidence="11 12">
    <name type="scientific">Porites evermanni</name>
    <dbReference type="NCBI Taxonomy" id="104178"/>
    <lineage>
        <taxon>Eukaryota</taxon>
        <taxon>Metazoa</taxon>
        <taxon>Cnidaria</taxon>
        <taxon>Anthozoa</taxon>
        <taxon>Hexacorallia</taxon>
        <taxon>Scleractinia</taxon>
        <taxon>Fungiina</taxon>
        <taxon>Poritidae</taxon>
        <taxon>Porites</taxon>
    </lineage>
</organism>
<evidence type="ECO:0000256" key="5">
    <source>
        <dbReference type="ARBA" id="ARBA00023136"/>
    </source>
</evidence>
<dbReference type="InterPro" id="IPR017452">
    <property type="entry name" value="GPCR_Rhodpsn_7TM"/>
</dbReference>
<dbReference type="SUPFAM" id="SSF81321">
    <property type="entry name" value="Family A G protein-coupled receptor-like"/>
    <property type="match status" value="1"/>
</dbReference>
<keyword evidence="12" id="KW-1185">Reference proteome</keyword>
<evidence type="ECO:0000256" key="9">
    <source>
        <dbReference type="SAM" id="Phobius"/>
    </source>
</evidence>
<evidence type="ECO:0000313" key="11">
    <source>
        <dbReference type="EMBL" id="CAH3150373.1"/>
    </source>
</evidence>
<evidence type="ECO:0000256" key="2">
    <source>
        <dbReference type="ARBA" id="ARBA00022692"/>
    </source>
</evidence>
<keyword evidence="5 9" id="KW-0472">Membrane</keyword>
<reference evidence="11 12" key="1">
    <citation type="submission" date="2022-05" db="EMBL/GenBank/DDBJ databases">
        <authorList>
            <consortium name="Genoscope - CEA"/>
            <person name="William W."/>
        </authorList>
    </citation>
    <scope>NUCLEOTIDE SEQUENCE [LARGE SCALE GENOMIC DNA]</scope>
</reference>
<dbReference type="PROSITE" id="PS00237">
    <property type="entry name" value="G_PROTEIN_RECEP_F1_1"/>
    <property type="match status" value="1"/>
</dbReference>
<evidence type="ECO:0000256" key="7">
    <source>
        <dbReference type="ARBA" id="ARBA00023224"/>
    </source>
</evidence>
<evidence type="ECO:0000259" key="10">
    <source>
        <dbReference type="PROSITE" id="PS50262"/>
    </source>
</evidence>
<accession>A0ABN8PXN5</accession>
<dbReference type="PRINTS" id="PR00237">
    <property type="entry name" value="GPCRRHODOPSN"/>
</dbReference>
<proteinExistence type="inferred from homology"/>
<feature type="transmembrane region" description="Helical" evidence="9">
    <location>
        <begin position="126"/>
        <end position="144"/>
    </location>
</feature>
<gene>
    <name evidence="11" type="ORF">PEVE_00045242</name>
</gene>
<evidence type="ECO:0000256" key="4">
    <source>
        <dbReference type="ARBA" id="ARBA00023040"/>
    </source>
</evidence>
<dbReference type="EMBL" id="CALNXI010000991">
    <property type="protein sequence ID" value="CAH3150373.1"/>
    <property type="molecule type" value="Genomic_DNA"/>
</dbReference>
<feature type="transmembrane region" description="Helical" evidence="9">
    <location>
        <begin position="6"/>
        <end position="30"/>
    </location>
</feature>
<feature type="transmembrane region" description="Helical" evidence="9">
    <location>
        <begin position="175"/>
        <end position="197"/>
    </location>
</feature>
<feature type="non-terminal residue" evidence="11">
    <location>
        <position position="1"/>
    </location>
</feature>
<protein>
    <recommendedName>
        <fullName evidence="10">G-protein coupled receptors family 1 profile domain-containing protein</fullName>
    </recommendedName>
</protein>
<feature type="transmembrane region" description="Helical" evidence="9">
    <location>
        <begin position="92"/>
        <end position="114"/>
    </location>
</feature>
<evidence type="ECO:0000313" key="12">
    <source>
        <dbReference type="Proteomes" id="UP001159427"/>
    </source>
</evidence>
<evidence type="ECO:0000256" key="8">
    <source>
        <dbReference type="RuleBase" id="RU000688"/>
    </source>
</evidence>
<feature type="transmembrane region" description="Helical" evidence="9">
    <location>
        <begin position="225"/>
        <end position="243"/>
    </location>
</feature>
<evidence type="ECO:0000256" key="6">
    <source>
        <dbReference type="ARBA" id="ARBA00023170"/>
    </source>
</evidence>
<feature type="transmembrane region" description="Helical" evidence="9">
    <location>
        <begin position="42"/>
        <end position="60"/>
    </location>
</feature>
<dbReference type="PANTHER" id="PTHR24243:SF208">
    <property type="entry name" value="PYROKININ-1 RECEPTOR"/>
    <property type="match status" value="1"/>
</dbReference>
<dbReference type="PROSITE" id="PS50262">
    <property type="entry name" value="G_PROTEIN_RECEP_F1_2"/>
    <property type="match status" value="1"/>
</dbReference>
<comment type="similarity">
    <text evidence="8">Belongs to the G-protein coupled receptor 1 family.</text>
</comment>
<sequence>NSEKIGQIIALSLILAGSLTANSFIVLIVYKTPTLRKPINYFVANMAMSDLLYSILWLPWRLSLMYTKSWLIGGQFGQTLCKLVPFFGDVPMIVSVQNLVLIAVDRFGAVVFPLRSPFIRSKLCPFFISATWIVAAAFISPHLFTYQLVEYSGEMLCEMRWTKAFGESSSPSDHILAASILFTYTPVMVLVLLYFIILIKLKTQAHPGEQSANIQQQRNKRNRNVLHMFIAIVLVFVFCWLPYSTNILIIGYPTLAWPRSMQLSCGFGLYYDVMDYMAVGYCAINPIICFVFSSNYRQGLKRLMNSVRPSYRRKVQKSAGN</sequence>
<keyword evidence="2 8" id="KW-0812">Transmembrane</keyword>
<keyword evidence="3 9" id="KW-1133">Transmembrane helix</keyword>
<feature type="transmembrane region" description="Helical" evidence="9">
    <location>
        <begin position="276"/>
        <end position="296"/>
    </location>
</feature>
<evidence type="ECO:0000256" key="1">
    <source>
        <dbReference type="ARBA" id="ARBA00004141"/>
    </source>
</evidence>
<dbReference type="CDD" id="cd00637">
    <property type="entry name" value="7tm_classA_rhodopsin-like"/>
    <property type="match status" value="1"/>
</dbReference>
<dbReference type="Gene3D" id="1.20.1070.10">
    <property type="entry name" value="Rhodopsin 7-helix transmembrane proteins"/>
    <property type="match status" value="1"/>
</dbReference>
<name>A0ABN8PXN5_9CNID</name>
<feature type="domain" description="G-protein coupled receptors family 1 profile" evidence="10">
    <location>
        <begin position="21"/>
        <end position="289"/>
    </location>
</feature>
<evidence type="ECO:0000256" key="3">
    <source>
        <dbReference type="ARBA" id="ARBA00022989"/>
    </source>
</evidence>
<comment type="caution">
    <text evidence="11">The sequence shown here is derived from an EMBL/GenBank/DDBJ whole genome shotgun (WGS) entry which is preliminary data.</text>
</comment>
<dbReference type="Proteomes" id="UP001159427">
    <property type="component" value="Unassembled WGS sequence"/>
</dbReference>
<dbReference type="InterPro" id="IPR000276">
    <property type="entry name" value="GPCR_Rhodpsn"/>
</dbReference>
<dbReference type="PANTHER" id="PTHR24243">
    <property type="entry name" value="G-PROTEIN COUPLED RECEPTOR"/>
    <property type="match status" value="1"/>
</dbReference>
<comment type="subcellular location">
    <subcellularLocation>
        <location evidence="1">Membrane</location>
        <topology evidence="1">Multi-pass membrane protein</topology>
    </subcellularLocation>
</comment>
<keyword evidence="4 8" id="KW-0297">G-protein coupled receptor</keyword>